<feature type="binding site" evidence="7">
    <location>
        <position position="7"/>
    </location>
    <ligand>
        <name>Mg(2+)</name>
        <dbReference type="ChEBI" id="CHEBI:18420"/>
    </ligand>
</feature>
<accession>A0ABW4R476</accession>
<reference evidence="9" key="1">
    <citation type="journal article" date="2019" name="Int. J. Syst. Evol. Microbiol.">
        <title>The Global Catalogue of Microorganisms (GCM) 10K type strain sequencing project: providing services to taxonomists for standard genome sequencing and annotation.</title>
        <authorList>
            <consortium name="The Broad Institute Genomics Platform"/>
            <consortium name="The Broad Institute Genome Sequencing Center for Infectious Disease"/>
            <person name="Wu L."/>
            <person name="Ma J."/>
        </authorList>
    </citation>
    <scope>NUCLEOTIDE SEQUENCE [LARGE SCALE GENOMIC DNA]</scope>
    <source>
        <strain evidence="9">CCUG 56029</strain>
    </source>
</reference>
<keyword evidence="1 7" id="KW-0028">Amino-acid biosynthesis</keyword>
<dbReference type="Pfam" id="PF01202">
    <property type="entry name" value="SKI"/>
    <property type="match status" value="1"/>
</dbReference>
<dbReference type="PANTHER" id="PTHR21087">
    <property type="entry name" value="SHIKIMATE KINASE"/>
    <property type="match status" value="1"/>
</dbReference>
<keyword evidence="9" id="KW-1185">Reference proteome</keyword>
<comment type="cofactor">
    <cofactor evidence="7">
        <name>Mg(2+)</name>
        <dbReference type="ChEBI" id="CHEBI:18420"/>
    </cofactor>
    <text evidence="7">Binds 1 Mg(2+) ion per subunit.</text>
</comment>
<dbReference type="InterPro" id="IPR027417">
    <property type="entry name" value="P-loop_NTPase"/>
</dbReference>
<feature type="binding site" evidence="7">
    <location>
        <position position="25"/>
    </location>
    <ligand>
        <name>substrate</name>
    </ligand>
</feature>
<comment type="caution">
    <text evidence="8">The sequence shown here is derived from an EMBL/GenBank/DDBJ whole genome shotgun (WGS) entry which is preliminary data.</text>
</comment>
<dbReference type="InterPro" id="IPR000623">
    <property type="entry name" value="Shikimate_kinase/TSH1"/>
</dbReference>
<evidence type="ECO:0000256" key="6">
    <source>
        <dbReference type="ARBA" id="ARBA00023141"/>
    </source>
</evidence>
<comment type="function">
    <text evidence="7">Catalyzes the specific phosphorylation of the 3-hydroxyl group of shikimic acid using ATP as a cosubstrate.</text>
</comment>
<evidence type="ECO:0000256" key="7">
    <source>
        <dbReference type="HAMAP-Rule" id="MF_00109"/>
    </source>
</evidence>
<dbReference type="RefSeq" id="WP_379140723.1">
    <property type="nucleotide sequence ID" value="NZ_JBHUEN010000013.1"/>
</dbReference>
<keyword evidence="2 7" id="KW-0808">Transferase</keyword>
<dbReference type="Gene3D" id="3.40.50.300">
    <property type="entry name" value="P-loop containing nucleotide triphosphate hydrolases"/>
    <property type="match status" value="1"/>
</dbReference>
<protein>
    <recommendedName>
        <fullName evidence="7">Shikimate kinase</fullName>
        <shortName evidence="7">SK</shortName>
        <ecNumber evidence="7">2.7.1.71</ecNumber>
    </recommendedName>
</protein>
<evidence type="ECO:0000256" key="1">
    <source>
        <dbReference type="ARBA" id="ARBA00022605"/>
    </source>
</evidence>
<comment type="subunit">
    <text evidence="7">Monomer.</text>
</comment>
<keyword evidence="7" id="KW-0479">Metal-binding</keyword>
<keyword evidence="3 7" id="KW-0547">Nucleotide-binding</keyword>
<organism evidence="8 9">
    <name type="scientific">Paracoccus pacificus</name>
    <dbReference type="NCBI Taxonomy" id="1463598"/>
    <lineage>
        <taxon>Bacteria</taxon>
        <taxon>Pseudomonadati</taxon>
        <taxon>Pseudomonadota</taxon>
        <taxon>Alphaproteobacteria</taxon>
        <taxon>Rhodobacterales</taxon>
        <taxon>Paracoccaceae</taxon>
        <taxon>Paracoccus</taxon>
    </lineage>
</organism>
<comment type="catalytic activity">
    <reaction evidence="7">
        <text>shikimate + ATP = 3-phosphoshikimate + ADP + H(+)</text>
        <dbReference type="Rhea" id="RHEA:13121"/>
        <dbReference type="ChEBI" id="CHEBI:15378"/>
        <dbReference type="ChEBI" id="CHEBI:30616"/>
        <dbReference type="ChEBI" id="CHEBI:36208"/>
        <dbReference type="ChEBI" id="CHEBI:145989"/>
        <dbReference type="ChEBI" id="CHEBI:456216"/>
        <dbReference type="EC" id="2.7.1.71"/>
    </reaction>
</comment>
<dbReference type="EC" id="2.7.1.71" evidence="7"/>
<dbReference type="HAMAP" id="MF_00109">
    <property type="entry name" value="Shikimate_kinase"/>
    <property type="match status" value="1"/>
</dbReference>
<keyword evidence="7" id="KW-0460">Magnesium</keyword>
<comment type="similarity">
    <text evidence="7">Belongs to the shikimate kinase family.</text>
</comment>
<dbReference type="Proteomes" id="UP001597213">
    <property type="component" value="Unassembled WGS sequence"/>
</dbReference>
<sequence length="172" mass="18979">MMGAGKTAVGTEVARLLGRPYTDSDDEIERAANMTITEIFARDGEEFFRARESEVLARILAGPPGIVSTGGGAWIRPENRRIIRAGGVSVWIDADLETLWNRVRLRATRPLLMTPNPHETLAAMVDQRRPVYAKADLRLLTSDRDTVDGTARRMIEMLAANGFLTKGEGNAR</sequence>
<dbReference type="GO" id="GO:0004765">
    <property type="term" value="F:shikimate kinase activity"/>
    <property type="evidence" value="ECO:0007669"/>
    <property type="project" value="UniProtKB-EC"/>
</dbReference>
<feature type="binding site" evidence="7">
    <location>
        <position position="49"/>
    </location>
    <ligand>
        <name>substrate</name>
    </ligand>
</feature>
<evidence type="ECO:0000313" key="8">
    <source>
        <dbReference type="EMBL" id="MFD1880977.1"/>
    </source>
</evidence>
<evidence type="ECO:0000256" key="4">
    <source>
        <dbReference type="ARBA" id="ARBA00022777"/>
    </source>
</evidence>
<dbReference type="SUPFAM" id="SSF52540">
    <property type="entry name" value="P-loop containing nucleoside triphosphate hydrolases"/>
    <property type="match status" value="1"/>
</dbReference>
<keyword evidence="7" id="KW-0963">Cytoplasm</keyword>
<evidence type="ECO:0000313" key="9">
    <source>
        <dbReference type="Proteomes" id="UP001597213"/>
    </source>
</evidence>
<feature type="binding site" evidence="7">
    <location>
        <position position="128"/>
    </location>
    <ligand>
        <name>substrate</name>
    </ligand>
</feature>
<feature type="binding site" evidence="7">
    <location>
        <position position="109"/>
    </location>
    <ligand>
        <name>ATP</name>
        <dbReference type="ChEBI" id="CHEBI:30616"/>
    </ligand>
</feature>
<dbReference type="PANTHER" id="PTHR21087:SF16">
    <property type="entry name" value="SHIKIMATE KINASE 1, CHLOROPLASTIC"/>
    <property type="match status" value="1"/>
</dbReference>
<name>A0ABW4R476_9RHOB</name>
<evidence type="ECO:0000256" key="3">
    <source>
        <dbReference type="ARBA" id="ARBA00022741"/>
    </source>
</evidence>
<comment type="pathway">
    <text evidence="7">Metabolic intermediate biosynthesis; chorismate biosynthesis; chorismate from D-erythrose 4-phosphate and phosphoenolpyruvate: step 5/7.</text>
</comment>
<dbReference type="EMBL" id="JBHUEN010000013">
    <property type="protein sequence ID" value="MFD1880977.1"/>
    <property type="molecule type" value="Genomic_DNA"/>
</dbReference>
<dbReference type="PRINTS" id="PR01100">
    <property type="entry name" value="SHIKIMTKNASE"/>
</dbReference>
<keyword evidence="6 7" id="KW-0057">Aromatic amino acid biosynthesis</keyword>
<evidence type="ECO:0000256" key="5">
    <source>
        <dbReference type="ARBA" id="ARBA00022840"/>
    </source>
</evidence>
<feature type="binding site" evidence="7">
    <location>
        <position position="71"/>
    </location>
    <ligand>
        <name>substrate</name>
    </ligand>
</feature>
<dbReference type="NCBIfam" id="NF010552">
    <property type="entry name" value="PRK13946.1"/>
    <property type="match status" value="1"/>
</dbReference>
<keyword evidence="4 7" id="KW-0418">Kinase</keyword>
<evidence type="ECO:0000256" key="2">
    <source>
        <dbReference type="ARBA" id="ARBA00022679"/>
    </source>
</evidence>
<proteinExistence type="inferred from homology"/>
<feature type="binding site" evidence="7">
    <location>
        <begin position="3"/>
        <end position="8"/>
    </location>
    <ligand>
        <name>ATP</name>
        <dbReference type="ChEBI" id="CHEBI:30616"/>
    </ligand>
</feature>
<comment type="subcellular location">
    <subcellularLocation>
        <location evidence="7">Cytoplasm</location>
    </subcellularLocation>
</comment>
<comment type="caution">
    <text evidence="7">Lacks conserved residue(s) required for the propagation of feature annotation.</text>
</comment>
<dbReference type="InterPro" id="IPR031322">
    <property type="entry name" value="Shikimate/glucono_kinase"/>
</dbReference>
<gene>
    <name evidence="7" type="primary">aroK</name>
    <name evidence="8" type="ORF">ACFSCT_04525</name>
</gene>
<dbReference type="CDD" id="cd00464">
    <property type="entry name" value="SK"/>
    <property type="match status" value="1"/>
</dbReference>
<keyword evidence="5 7" id="KW-0067">ATP-binding</keyword>